<sequence length="159" mass="18199">IPEDAQFEDQLHLRAVFAECGIGIAWFSCAREFFNAMMGILVGHFNGYIQRKVLQSDISNMNIWLQIPKPELEYVVPDWPEDKGPDWYLRQTGLLGDWGYGMDCSDGMSRQRDNSCSANHGMEAGLPWAGEFMGHSILHDLEALVWFMWVFCINMDGPF</sequence>
<reference evidence="2 3" key="1">
    <citation type="submission" date="2014-04" db="EMBL/GenBank/DDBJ databases">
        <authorList>
            <consortium name="DOE Joint Genome Institute"/>
            <person name="Kuo A."/>
            <person name="Kohler A."/>
            <person name="Nagy L.G."/>
            <person name="Floudas D."/>
            <person name="Copeland A."/>
            <person name="Barry K.W."/>
            <person name="Cichocki N."/>
            <person name="Veneault-Fourrey C."/>
            <person name="LaButti K."/>
            <person name="Lindquist E.A."/>
            <person name="Lipzen A."/>
            <person name="Lundell T."/>
            <person name="Morin E."/>
            <person name="Murat C."/>
            <person name="Sun H."/>
            <person name="Tunlid A."/>
            <person name="Henrissat B."/>
            <person name="Grigoriev I.V."/>
            <person name="Hibbett D.S."/>
            <person name="Martin F."/>
            <person name="Nordberg H.P."/>
            <person name="Cantor M.N."/>
            <person name="Hua S.X."/>
        </authorList>
    </citation>
    <scope>NUCLEOTIDE SEQUENCE [LARGE SCALE GENOMIC DNA]</scope>
    <source>
        <strain evidence="2 3">Foug A</strain>
    </source>
</reference>
<feature type="non-terminal residue" evidence="2">
    <location>
        <position position="1"/>
    </location>
</feature>
<dbReference type="Pfam" id="PF17667">
    <property type="entry name" value="Pkinase_fungal"/>
    <property type="match status" value="1"/>
</dbReference>
<proteinExistence type="predicted"/>
<reference evidence="3" key="2">
    <citation type="submission" date="2015-01" db="EMBL/GenBank/DDBJ databases">
        <title>Evolutionary Origins and Diversification of the Mycorrhizal Mutualists.</title>
        <authorList>
            <consortium name="DOE Joint Genome Institute"/>
            <consortium name="Mycorrhizal Genomics Consortium"/>
            <person name="Kohler A."/>
            <person name="Kuo A."/>
            <person name="Nagy L.G."/>
            <person name="Floudas D."/>
            <person name="Copeland A."/>
            <person name="Barry K.W."/>
            <person name="Cichocki N."/>
            <person name="Veneault-Fourrey C."/>
            <person name="LaButti K."/>
            <person name="Lindquist E.A."/>
            <person name="Lipzen A."/>
            <person name="Lundell T."/>
            <person name="Morin E."/>
            <person name="Murat C."/>
            <person name="Riley R."/>
            <person name="Ohm R."/>
            <person name="Sun H."/>
            <person name="Tunlid A."/>
            <person name="Henrissat B."/>
            <person name="Grigoriev I.V."/>
            <person name="Hibbett D.S."/>
            <person name="Martin F."/>
        </authorList>
    </citation>
    <scope>NUCLEOTIDE SEQUENCE [LARGE SCALE GENOMIC DNA]</scope>
    <source>
        <strain evidence="3">Foug A</strain>
    </source>
</reference>
<dbReference type="OrthoDB" id="2642000at2759"/>
<evidence type="ECO:0000259" key="1">
    <source>
        <dbReference type="Pfam" id="PF17667"/>
    </source>
</evidence>
<dbReference type="HOGENOM" id="CLU_103200_0_0_1"/>
<feature type="non-terminal residue" evidence="2">
    <location>
        <position position="159"/>
    </location>
</feature>
<feature type="domain" description="Fungal-type protein kinase" evidence="1">
    <location>
        <begin position="6"/>
        <end position="150"/>
    </location>
</feature>
<dbReference type="STRING" id="1036808.A0A0C3E6U5"/>
<organism evidence="2 3">
    <name type="scientific">Scleroderma citrinum Foug A</name>
    <dbReference type="NCBI Taxonomy" id="1036808"/>
    <lineage>
        <taxon>Eukaryota</taxon>
        <taxon>Fungi</taxon>
        <taxon>Dikarya</taxon>
        <taxon>Basidiomycota</taxon>
        <taxon>Agaricomycotina</taxon>
        <taxon>Agaricomycetes</taxon>
        <taxon>Agaricomycetidae</taxon>
        <taxon>Boletales</taxon>
        <taxon>Sclerodermatineae</taxon>
        <taxon>Sclerodermataceae</taxon>
        <taxon>Scleroderma</taxon>
    </lineage>
</organism>
<evidence type="ECO:0000313" key="2">
    <source>
        <dbReference type="EMBL" id="KIM63736.1"/>
    </source>
</evidence>
<dbReference type="AlphaFoldDB" id="A0A0C3E6U5"/>
<dbReference type="InterPro" id="IPR040976">
    <property type="entry name" value="Pkinase_fungal"/>
</dbReference>
<gene>
    <name evidence="2" type="ORF">SCLCIDRAFT_91712</name>
</gene>
<name>A0A0C3E6U5_9AGAM</name>
<protein>
    <recommendedName>
        <fullName evidence="1">Fungal-type protein kinase domain-containing protein</fullName>
    </recommendedName>
</protein>
<dbReference type="InParanoid" id="A0A0C3E6U5"/>
<dbReference type="EMBL" id="KN822032">
    <property type="protein sequence ID" value="KIM63736.1"/>
    <property type="molecule type" value="Genomic_DNA"/>
</dbReference>
<evidence type="ECO:0000313" key="3">
    <source>
        <dbReference type="Proteomes" id="UP000053989"/>
    </source>
</evidence>
<dbReference type="Proteomes" id="UP000053989">
    <property type="component" value="Unassembled WGS sequence"/>
</dbReference>
<accession>A0A0C3E6U5</accession>
<keyword evidence="3" id="KW-1185">Reference proteome</keyword>